<reference evidence="2" key="1">
    <citation type="submission" date="2022-03" db="EMBL/GenBank/DDBJ databases">
        <title>Draft genome sequence of Aduncisulcus paluster, a free-living microaerophilic Fornicata.</title>
        <authorList>
            <person name="Yuyama I."/>
            <person name="Kume K."/>
            <person name="Tamura T."/>
            <person name="Inagaki Y."/>
            <person name="Hashimoto T."/>
        </authorList>
    </citation>
    <scope>NUCLEOTIDE SEQUENCE</scope>
    <source>
        <strain evidence="2">NY0171</strain>
    </source>
</reference>
<dbReference type="EMBL" id="BQXS01005145">
    <property type="protein sequence ID" value="GKT37752.1"/>
    <property type="molecule type" value="Genomic_DNA"/>
</dbReference>
<evidence type="ECO:0000256" key="1">
    <source>
        <dbReference type="SAM" id="MobiDB-lite"/>
    </source>
</evidence>
<feature type="non-terminal residue" evidence="2">
    <location>
        <position position="149"/>
    </location>
</feature>
<dbReference type="Proteomes" id="UP001057375">
    <property type="component" value="Unassembled WGS sequence"/>
</dbReference>
<sequence>MAFERKQGNRFTQEGKRRFSGDKQKDYQKDRKRQPRMRDQSKSKTENKPTTFHKGIICNRCKKEGHYSYQCKLPKVSKGSSEYCVKIYSIQSLKDNPGLREYISVDRTEKTEIKCLPDTGADMSVICWSIVQKIGAVLLEHDIKSVKLA</sequence>
<feature type="compositionally biased region" description="Basic and acidic residues" evidence="1">
    <location>
        <begin position="36"/>
        <end position="47"/>
    </location>
</feature>
<accession>A0ABQ5KZA7</accession>
<feature type="region of interest" description="Disordered" evidence="1">
    <location>
        <begin position="1"/>
        <end position="51"/>
    </location>
</feature>
<gene>
    <name evidence="2" type="ORF">ADUPG1_003690</name>
</gene>
<feature type="compositionally biased region" description="Basic and acidic residues" evidence="1">
    <location>
        <begin position="1"/>
        <end position="29"/>
    </location>
</feature>
<proteinExistence type="predicted"/>
<evidence type="ECO:0000313" key="2">
    <source>
        <dbReference type="EMBL" id="GKT37752.1"/>
    </source>
</evidence>
<comment type="caution">
    <text evidence="2">The sequence shown here is derived from an EMBL/GenBank/DDBJ whole genome shotgun (WGS) entry which is preliminary data.</text>
</comment>
<evidence type="ECO:0008006" key="4">
    <source>
        <dbReference type="Google" id="ProtNLM"/>
    </source>
</evidence>
<protein>
    <recommendedName>
        <fullName evidence="4">Peptidase A2 domain-containing protein</fullName>
    </recommendedName>
</protein>
<keyword evidence="3" id="KW-1185">Reference proteome</keyword>
<organism evidence="2 3">
    <name type="scientific">Aduncisulcus paluster</name>
    <dbReference type="NCBI Taxonomy" id="2918883"/>
    <lineage>
        <taxon>Eukaryota</taxon>
        <taxon>Metamonada</taxon>
        <taxon>Carpediemonas-like organisms</taxon>
        <taxon>Aduncisulcus</taxon>
    </lineage>
</organism>
<dbReference type="InterPro" id="IPR036875">
    <property type="entry name" value="Znf_CCHC_sf"/>
</dbReference>
<evidence type="ECO:0000313" key="3">
    <source>
        <dbReference type="Proteomes" id="UP001057375"/>
    </source>
</evidence>
<dbReference type="SUPFAM" id="SSF57756">
    <property type="entry name" value="Retrovirus zinc finger-like domains"/>
    <property type="match status" value="1"/>
</dbReference>
<name>A0ABQ5KZA7_9EUKA</name>